<dbReference type="OrthoDB" id="20109at2759"/>
<keyword evidence="2" id="KW-1185">Reference proteome</keyword>
<dbReference type="GO" id="GO:0034965">
    <property type="term" value="P:intronic box C/D snoRNA processing"/>
    <property type="evidence" value="ECO:0007669"/>
    <property type="project" value="TreeGrafter"/>
</dbReference>
<dbReference type="PANTHER" id="PTHR28272:SF1">
    <property type="entry name" value="RIBONUCLEASES P_MRP PROTEIN SUBUNIT POP3"/>
    <property type="match status" value="1"/>
</dbReference>
<proteinExistence type="predicted"/>
<dbReference type="GO" id="GO:0000172">
    <property type="term" value="C:ribonuclease MRP complex"/>
    <property type="evidence" value="ECO:0007669"/>
    <property type="project" value="TreeGrafter"/>
</dbReference>
<gene>
    <name evidence="1" type="ORF">AW171_hschr74123</name>
</gene>
<dbReference type="AlphaFoldDB" id="A0A109UY04"/>
<dbReference type="GO" id="GO:0000171">
    <property type="term" value="F:ribonuclease MRP activity"/>
    <property type="evidence" value="ECO:0007669"/>
    <property type="project" value="TreeGrafter"/>
</dbReference>
<dbReference type="GO" id="GO:0006364">
    <property type="term" value="P:rRNA processing"/>
    <property type="evidence" value="ECO:0007669"/>
    <property type="project" value="InterPro"/>
</dbReference>
<dbReference type="GO" id="GO:0004526">
    <property type="term" value="F:ribonuclease P activity"/>
    <property type="evidence" value="ECO:0007669"/>
    <property type="project" value="TreeGrafter"/>
</dbReference>
<dbReference type="InterPro" id="IPR013241">
    <property type="entry name" value="RNase_P_Pop3"/>
</dbReference>
<dbReference type="STRING" id="45286.A0A109UY04"/>
<name>A0A109UY04_9SACH</name>
<accession>A0A109UY04</accession>
<protein>
    <submittedName>
        <fullName evidence="1">HGL229Cp</fullName>
    </submittedName>
</protein>
<dbReference type="GO" id="GO:0008033">
    <property type="term" value="P:tRNA processing"/>
    <property type="evidence" value="ECO:0007669"/>
    <property type="project" value="InterPro"/>
</dbReference>
<sequence length="198" mass="21861">MESLSKVQKRIAKKKQVYKPILENPYTNEGEMWPRVSDQALVVELLNNYVLRPLKHAAEMEGSQCPVEVVAGFNPVMECLVADGPDGTDAARDMLLFVCNKDGTPSVLLSQIPIAAYMARGNVTVVQLPKGTLSKFDECLVGTVHDGLLLVPVIKALDPSFVSNVKKCVQDRKLQWLDPLKYRPASTKLLATTRPLSK</sequence>
<organism evidence="1 2">
    <name type="scientific">Eremothecium sinecaudum</name>
    <dbReference type="NCBI Taxonomy" id="45286"/>
    <lineage>
        <taxon>Eukaryota</taxon>
        <taxon>Fungi</taxon>
        <taxon>Dikarya</taxon>
        <taxon>Ascomycota</taxon>
        <taxon>Saccharomycotina</taxon>
        <taxon>Saccharomycetes</taxon>
        <taxon>Saccharomycetales</taxon>
        <taxon>Saccharomycetaceae</taxon>
        <taxon>Eremothecium</taxon>
    </lineage>
</organism>
<dbReference type="Pfam" id="PF08228">
    <property type="entry name" value="RNase_P_pop3"/>
    <property type="match status" value="1"/>
</dbReference>
<reference evidence="1 2" key="1">
    <citation type="submission" date="2016-01" db="EMBL/GenBank/DDBJ databases">
        <title>Genome sequence of the yeast Holleya sinecauda.</title>
        <authorList>
            <person name="Dietrich F.S."/>
        </authorList>
    </citation>
    <scope>NUCLEOTIDE SEQUENCE [LARGE SCALE GENOMIC DNA]</scope>
    <source>
        <strain evidence="1 2">ATCC 58844</strain>
    </source>
</reference>
<dbReference type="Proteomes" id="UP000243052">
    <property type="component" value="Chromosome vii"/>
</dbReference>
<evidence type="ECO:0000313" key="1">
    <source>
        <dbReference type="EMBL" id="AMD22111.1"/>
    </source>
</evidence>
<dbReference type="GO" id="GO:0005655">
    <property type="term" value="C:nucleolar ribonuclease P complex"/>
    <property type="evidence" value="ECO:0007669"/>
    <property type="project" value="TreeGrafter"/>
</dbReference>
<evidence type="ECO:0000313" key="2">
    <source>
        <dbReference type="Proteomes" id="UP000243052"/>
    </source>
</evidence>
<dbReference type="EMBL" id="CP014247">
    <property type="protein sequence ID" value="AMD22111.1"/>
    <property type="molecule type" value="Genomic_DNA"/>
</dbReference>
<dbReference type="RefSeq" id="XP_017989107.1">
    <property type="nucleotide sequence ID" value="XM_018133730.1"/>
</dbReference>
<dbReference type="GO" id="GO:0005829">
    <property type="term" value="C:cytosol"/>
    <property type="evidence" value="ECO:0007669"/>
    <property type="project" value="TreeGrafter"/>
</dbReference>
<dbReference type="PANTHER" id="PTHR28272">
    <property type="entry name" value="RIBONUCLEASES P/MRP PROTEIN SUBUNIT POP3"/>
    <property type="match status" value="1"/>
</dbReference>
<dbReference type="GeneID" id="28725443"/>